<keyword evidence="9" id="KW-1185">Reference proteome</keyword>
<name>A0A4V1J3Q9_9ASCO</name>
<dbReference type="FunFam" id="3.30.70.330:FF:000505">
    <property type="entry name" value="Splicing factor 3B subunit 4"/>
    <property type="match status" value="1"/>
</dbReference>
<evidence type="ECO:0000256" key="5">
    <source>
        <dbReference type="ARBA" id="ARBA00023242"/>
    </source>
</evidence>
<dbReference type="Gene3D" id="3.30.70.330">
    <property type="match status" value="2"/>
</dbReference>
<protein>
    <submittedName>
        <fullName evidence="8">RNA-binding domain-containing protein</fullName>
    </submittedName>
</protein>
<dbReference type="PANTHER" id="PTHR48030:SF3">
    <property type="entry name" value="SPLICING FACTOR 3B SUBUNIT 4"/>
    <property type="match status" value="1"/>
</dbReference>
<dbReference type="Proteomes" id="UP000268321">
    <property type="component" value="Unassembled WGS sequence"/>
</dbReference>
<sequence>MNVFRKPQENERNPHASLYFGNLDNQVAEPLLYELFIQVGPIKQLNLPKDRVLGAHQGYGFVEFKTIEDAEYALSILRGVRLFGRTLKINKIEAQMPSKASVLDHTPSMSVGARVFVGNLHKLTDAKYLKDTFSAFGNILGEPEVIRDGKGKCHAFIEFADFESSDLAIEKLNDATLSNNKVRVSYAYKEGLAGRKFHGDEADRLLAKQAKVNLSKKKKNGKR</sequence>
<dbReference type="GO" id="GO:0071011">
    <property type="term" value="C:precatalytic spliceosome"/>
    <property type="evidence" value="ECO:0007669"/>
    <property type="project" value="TreeGrafter"/>
</dbReference>
<dbReference type="InterPro" id="IPR052084">
    <property type="entry name" value="SF3B4_spliceosome_assoc"/>
</dbReference>
<evidence type="ECO:0000256" key="6">
    <source>
        <dbReference type="PROSITE-ProRule" id="PRU00176"/>
    </source>
</evidence>
<feature type="domain" description="RRM" evidence="7">
    <location>
        <begin position="113"/>
        <end position="189"/>
    </location>
</feature>
<evidence type="ECO:0000256" key="1">
    <source>
        <dbReference type="ARBA" id="ARBA00004123"/>
    </source>
</evidence>
<dbReference type="GO" id="GO:0003723">
    <property type="term" value="F:RNA binding"/>
    <property type="evidence" value="ECO:0007669"/>
    <property type="project" value="UniProtKB-UniRule"/>
</dbReference>
<keyword evidence="4 6" id="KW-0694">RNA-binding</keyword>
<evidence type="ECO:0000313" key="8">
    <source>
        <dbReference type="EMBL" id="RKP32919.1"/>
    </source>
</evidence>
<dbReference type="PROSITE" id="PS50102">
    <property type="entry name" value="RRM"/>
    <property type="match status" value="2"/>
</dbReference>
<dbReference type="GO" id="GO:0048026">
    <property type="term" value="P:positive regulation of mRNA splicing, via spliceosome"/>
    <property type="evidence" value="ECO:0007669"/>
    <property type="project" value="TreeGrafter"/>
</dbReference>
<dbReference type="InterPro" id="IPR000504">
    <property type="entry name" value="RRM_dom"/>
</dbReference>
<dbReference type="PANTHER" id="PTHR48030">
    <property type="entry name" value="SPLICING FACTOR 3B SUBUNIT 4"/>
    <property type="match status" value="1"/>
</dbReference>
<keyword evidence="5" id="KW-0539">Nucleus</keyword>
<dbReference type="InterPro" id="IPR035979">
    <property type="entry name" value="RBD_domain_sf"/>
</dbReference>
<evidence type="ECO:0000256" key="4">
    <source>
        <dbReference type="ARBA" id="ARBA00022884"/>
    </source>
</evidence>
<evidence type="ECO:0000256" key="3">
    <source>
        <dbReference type="ARBA" id="ARBA00022737"/>
    </source>
</evidence>
<organism evidence="8 9">
    <name type="scientific">Metschnikowia bicuspidata</name>
    <dbReference type="NCBI Taxonomy" id="27322"/>
    <lineage>
        <taxon>Eukaryota</taxon>
        <taxon>Fungi</taxon>
        <taxon>Dikarya</taxon>
        <taxon>Ascomycota</taxon>
        <taxon>Saccharomycotina</taxon>
        <taxon>Pichiomycetes</taxon>
        <taxon>Metschnikowiaceae</taxon>
        <taxon>Metschnikowia</taxon>
    </lineage>
</organism>
<comment type="similarity">
    <text evidence="2">Belongs to the SF3B4 family.</text>
</comment>
<dbReference type="Pfam" id="PF00076">
    <property type="entry name" value="RRM_1"/>
    <property type="match status" value="2"/>
</dbReference>
<evidence type="ECO:0000256" key="2">
    <source>
        <dbReference type="ARBA" id="ARBA00008363"/>
    </source>
</evidence>
<proteinExistence type="inferred from homology"/>
<dbReference type="InterPro" id="IPR012677">
    <property type="entry name" value="Nucleotide-bd_a/b_plait_sf"/>
</dbReference>
<evidence type="ECO:0000313" key="9">
    <source>
        <dbReference type="Proteomes" id="UP000268321"/>
    </source>
</evidence>
<keyword evidence="3" id="KW-0677">Repeat</keyword>
<feature type="domain" description="RRM" evidence="7">
    <location>
        <begin position="16"/>
        <end position="94"/>
    </location>
</feature>
<dbReference type="InterPro" id="IPR034158">
    <property type="entry name" value="SF3B4_RRM1"/>
</dbReference>
<dbReference type="CDD" id="cd12334">
    <property type="entry name" value="RRM1_SF3B4"/>
    <property type="match status" value="1"/>
</dbReference>
<gene>
    <name evidence="8" type="ORF">METBISCDRAFT_29426</name>
</gene>
<dbReference type="OrthoDB" id="10259687at2759"/>
<dbReference type="EMBL" id="ML004429">
    <property type="protein sequence ID" value="RKP32919.1"/>
    <property type="molecule type" value="Genomic_DNA"/>
</dbReference>
<dbReference type="SUPFAM" id="SSF54928">
    <property type="entry name" value="RNA-binding domain, RBD"/>
    <property type="match status" value="1"/>
</dbReference>
<dbReference type="GO" id="GO:0005730">
    <property type="term" value="C:nucleolus"/>
    <property type="evidence" value="ECO:0007669"/>
    <property type="project" value="TreeGrafter"/>
</dbReference>
<evidence type="ECO:0000259" key="7">
    <source>
        <dbReference type="PROSITE" id="PS50102"/>
    </source>
</evidence>
<dbReference type="AlphaFoldDB" id="A0A4V1J3Q9"/>
<comment type="subcellular location">
    <subcellularLocation>
        <location evidence="1">Nucleus</location>
    </subcellularLocation>
</comment>
<reference evidence="9" key="1">
    <citation type="journal article" date="2018" name="Nat. Microbiol.">
        <title>Leveraging single-cell genomics to expand the fungal tree of life.</title>
        <authorList>
            <person name="Ahrendt S.R."/>
            <person name="Quandt C.A."/>
            <person name="Ciobanu D."/>
            <person name="Clum A."/>
            <person name="Salamov A."/>
            <person name="Andreopoulos B."/>
            <person name="Cheng J.F."/>
            <person name="Woyke T."/>
            <person name="Pelin A."/>
            <person name="Henrissat B."/>
            <person name="Reynolds N.K."/>
            <person name="Benny G.L."/>
            <person name="Smith M.E."/>
            <person name="James T.Y."/>
            <person name="Grigoriev I.V."/>
        </authorList>
    </citation>
    <scope>NUCLEOTIDE SEQUENCE [LARGE SCALE GENOMIC DNA]</scope>
    <source>
        <strain evidence="9">Baker2002</strain>
    </source>
</reference>
<dbReference type="SMART" id="SM00360">
    <property type="entry name" value="RRM"/>
    <property type="match status" value="2"/>
</dbReference>
<accession>A0A4V1J3Q9</accession>